<keyword evidence="5 12" id="KW-0235">DNA replication</keyword>
<evidence type="ECO:0000256" key="2">
    <source>
        <dbReference type="ARBA" id="ARBA00008016"/>
    </source>
</evidence>
<comment type="similarity">
    <text evidence="2 12 13">Belongs to the RecF family.</text>
</comment>
<keyword evidence="8 12" id="KW-0067">ATP-binding</keyword>
<name>A0A1K1PYK0_RUMFL</name>
<protein>
    <recommendedName>
        <fullName evidence="3 12">DNA replication and repair protein RecF</fullName>
    </recommendedName>
</protein>
<evidence type="ECO:0000256" key="8">
    <source>
        <dbReference type="ARBA" id="ARBA00022840"/>
    </source>
</evidence>
<keyword evidence="11 12" id="KW-0742">SOS response</keyword>
<dbReference type="PANTHER" id="PTHR32182:SF0">
    <property type="entry name" value="DNA REPLICATION AND REPAIR PROTEIN RECF"/>
    <property type="match status" value="1"/>
</dbReference>
<gene>
    <name evidence="12" type="primary">recF</name>
    <name evidence="15" type="ORF">SAMN02910280_0251</name>
</gene>
<dbReference type="Gene3D" id="3.40.50.300">
    <property type="entry name" value="P-loop containing nucleotide triphosphate hydrolases"/>
    <property type="match status" value="1"/>
</dbReference>
<dbReference type="SUPFAM" id="SSF52540">
    <property type="entry name" value="P-loop containing nucleoside triphosphate hydrolases"/>
    <property type="match status" value="1"/>
</dbReference>
<evidence type="ECO:0000256" key="5">
    <source>
        <dbReference type="ARBA" id="ARBA00022705"/>
    </source>
</evidence>
<evidence type="ECO:0000256" key="6">
    <source>
        <dbReference type="ARBA" id="ARBA00022741"/>
    </source>
</evidence>
<evidence type="ECO:0000256" key="11">
    <source>
        <dbReference type="ARBA" id="ARBA00023236"/>
    </source>
</evidence>
<dbReference type="GO" id="GO:0003697">
    <property type="term" value="F:single-stranded DNA binding"/>
    <property type="evidence" value="ECO:0007669"/>
    <property type="project" value="UniProtKB-UniRule"/>
</dbReference>
<dbReference type="RefSeq" id="WP_072301296.1">
    <property type="nucleotide sequence ID" value="NZ_FPIP01000011.1"/>
</dbReference>
<accession>A0A1K1PYK0</accession>
<evidence type="ECO:0000256" key="9">
    <source>
        <dbReference type="ARBA" id="ARBA00023125"/>
    </source>
</evidence>
<keyword evidence="4 12" id="KW-0963">Cytoplasm</keyword>
<dbReference type="HAMAP" id="MF_00365">
    <property type="entry name" value="RecF"/>
    <property type="match status" value="1"/>
</dbReference>
<proteinExistence type="inferred from homology"/>
<dbReference type="Gene3D" id="1.20.1050.90">
    <property type="entry name" value="RecF/RecN/SMC, N-terminal domain"/>
    <property type="match status" value="1"/>
</dbReference>
<keyword evidence="10 12" id="KW-0234">DNA repair</keyword>
<evidence type="ECO:0000259" key="14">
    <source>
        <dbReference type="Pfam" id="PF02463"/>
    </source>
</evidence>
<dbReference type="InterPro" id="IPR001238">
    <property type="entry name" value="DNA-binding_RecF"/>
</dbReference>
<dbReference type="InterPro" id="IPR042174">
    <property type="entry name" value="RecF_2"/>
</dbReference>
<keyword evidence="6 12" id="KW-0547">Nucleotide-binding</keyword>
<keyword evidence="7 12" id="KW-0227">DNA damage</keyword>
<comment type="subcellular location">
    <subcellularLocation>
        <location evidence="1 12 13">Cytoplasm</location>
    </subcellularLocation>
</comment>
<dbReference type="InterPro" id="IPR018078">
    <property type="entry name" value="DNA-binding_RecF_CS"/>
</dbReference>
<dbReference type="PROSITE" id="PS00618">
    <property type="entry name" value="RECF_2"/>
    <property type="match status" value="1"/>
</dbReference>
<evidence type="ECO:0000256" key="4">
    <source>
        <dbReference type="ARBA" id="ARBA00022490"/>
    </source>
</evidence>
<evidence type="ECO:0000313" key="15">
    <source>
        <dbReference type="EMBL" id="SFW52523.1"/>
    </source>
</evidence>
<dbReference type="AlphaFoldDB" id="A0A1K1PYK0"/>
<dbReference type="GO" id="GO:0009432">
    <property type="term" value="P:SOS response"/>
    <property type="evidence" value="ECO:0007669"/>
    <property type="project" value="UniProtKB-UniRule"/>
</dbReference>
<dbReference type="PROSITE" id="PS00617">
    <property type="entry name" value="RECF_1"/>
    <property type="match status" value="1"/>
</dbReference>
<dbReference type="PANTHER" id="PTHR32182">
    <property type="entry name" value="DNA REPLICATION AND REPAIR PROTEIN RECF"/>
    <property type="match status" value="1"/>
</dbReference>
<dbReference type="GO" id="GO:0006260">
    <property type="term" value="P:DNA replication"/>
    <property type="evidence" value="ECO:0007669"/>
    <property type="project" value="UniProtKB-UniRule"/>
</dbReference>
<organism evidence="15 16">
    <name type="scientific">Ruminococcus flavefaciens</name>
    <dbReference type="NCBI Taxonomy" id="1265"/>
    <lineage>
        <taxon>Bacteria</taxon>
        <taxon>Bacillati</taxon>
        <taxon>Bacillota</taxon>
        <taxon>Clostridia</taxon>
        <taxon>Eubacteriales</taxon>
        <taxon>Oscillospiraceae</taxon>
        <taxon>Ruminococcus</taxon>
    </lineage>
</organism>
<dbReference type="NCBIfam" id="TIGR00611">
    <property type="entry name" value="recf"/>
    <property type="match status" value="1"/>
</dbReference>
<dbReference type="Pfam" id="PF02463">
    <property type="entry name" value="SMC_N"/>
    <property type="match status" value="1"/>
</dbReference>
<evidence type="ECO:0000256" key="3">
    <source>
        <dbReference type="ARBA" id="ARBA00020170"/>
    </source>
</evidence>
<keyword evidence="9 12" id="KW-0238">DNA-binding</keyword>
<feature type="domain" description="RecF/RecN/SMC N-terminal" evidence="14">
    <location>
        <begin position="7"/>
        <end position="353"/>
    </location>
</feature>
<evidence type="ECO:0000256" key="13">
    <source>
        <dbReference type="RuleBase" id="RU000578"/>
    </source>
</evidence>
<evidence type="ECO:0000256" key="10">
    <source>
        <dbReference type="ARBA" id="ARBA00023204"/>
    </source>
</evidence>
<dbReference type="GO" id="GO:0000731">
    <property type="term" value="P:DNA synthesis involved in DNA repair"/>
    <property type="evidence" value="ECO:0007669"/>
    <property type="project" value="TreeGrafter"/>
</dbReference>
<evidence type="ECO:0000256" key="1">
    <source>
        <dbReference type="ARBA" id="ARBA00004496"/>
    </source>
</evidence>
<dbReference type="InterPro" id="IPR003395">
    <property type="entry name" value="RecF/RecN/SMC_N"/>
</dbReference>
<dbReference type="GO" id="GO:0005737">
    <property type="term" value="C:cytoplasm"/>
    <property type="evidence" value="ECO:0007669"/>
    <property type="project" value="UniProtKB-SubCell"/>
</dbReference>
<dbReference type="GO" id="GO:0005524">
    <property type="term" value="F:ATP binding"/>
    <property type="evidence" value="ECO:0007669"/>
    <property type="project" value="UniProtKB-UniRule"/>
</dbReference>
<feature type="binding site" evidence="12">
    <location>
        <begin position="30"/>
        <end position="37"/>
    </location>
    <ligand>
        <name>ATP</name>
        <dbReference type="ChEBI" id="CHEBI:30616"/>
    </ligand>
</feature>
<comment type="function">
    <text evidence="12 13">The RecF protein is involved in DNA metabolism; it is required for DNA replication and normal SOS inducibility. RecF binds preferentially to single-stranded, linear DNA. It also seems to bind ATP.</text>
</comment>
<evidence type="ECO:0000313" key="16">
    <source>
        <dbReference type="Proteomes" id="UP000183461"/>
    </source>
</evidence>
<dbReference type="Proteomes" id="UP000183461">
    <property type="component" value="Unassembled WGS sequence"/>
</dbReference>
<dbReference type="EMBL" id="FPIP01000011">
    <property type="protein sequence ID" value="SFW52523.1"/>
    <property type="molecule type" value="Genomic_DNA"/>
</dbReference>
<evidence type="ECO:0000256" key="12">
    <source>
        <dbReference type="HAMAP-Rule" id="MF_00365"/>
    </source>
</evidence>
<reference evidence="16" key="1">
    <citation type="submission" date="2016-11" db="EMBL/GenBank/DDBJ databases">
        <authorList>
            <person name="Varghese N."/>
            <person name="Submissions S."/>
        </authorList>
    </citation>
    <scope>NUCLEOTIDE SEQUENCE [LARGE SCALE GENOMIC DNA]</scope>
    <source>
        <strain evidence="16">YL228</strain>
    </source>
</reference>
<dbReference type="InterPro" id="IPR027417">
    <property type="entry name" value="P-loop_NTPase"/>
</dbReference>
<evidence type="ECO:0000256" key="7">
    <source>
        <dbReference type="ARBA" id="ARBA00022763"/>
    </source>
</evidence>
<dbReference type="GO" id="GO:0006302">
    <property type="term" value="P:double-strand break repair"/>
    <property type="evidence" value="ECO:0007669"/>
    <property type="project" value="TreeGrafter"/>
</dbReference>
<sequence length="382" mass="43103">MIVTYADIDGFKNLSGISFAPDPKYNIIAGPNAQGKTNLLEAMWILSGCKSFRGSKEKDYICLGGNRMESKIKIRDSVREQKITFEMTRSASNPKNITLNGVKQKGTRALFDVFKCIAFIPDDVDIIKGSPEKRRNFVDMAASQLNPVFVMHINKNNAIMNQRNALLKGIMQGNTDRGILEIWDRQASREGAVISYMRHEYIQKFNSICGRLYRTISGGTEELELEYKSNVFRPEDFEKPCGDEAYEQYYRKLAETAEYDVRTGSTHAGVNRDEILIKINGVSAKDYGSQGQIKSAALVMKLAQAEIFMQKSKDAPVIFLDDVMGELDENRQRFVFDMIKDMQVFITTPNENALLPEIKGKILRISGGSIAEVEENVSSHRE</sequence>